<dbReference type="AlphaFoldDB" id="A0A368F1R1"/>
<feature type="compositionally biased region" description="Polar residues" evidence="1">
    <location>
        <begin position="34"/>
        <end position="78"/>
    </location>
</feature>
<proteinExistence type="predicted"/>
<gene>
    <name evidence="2" type="ORF">ANCCAN_28261</name>
</gene>
<reference evidence="2 3" key="1">
    <citation type="submission" date="2014-10" db="EMBL/GenBank/DDBJ databases">
        <title>Draft genome of the hookworm Ancylostoma caninum.</title>
        <authorList>
            <person name="Mitreva M."/>
        </authorList>
    </citation>
    <scope>NUCLEOTIDE SEQUENCE [LARGE SCALE GENOMIC DNA]</scope>
    <source>
        <strain evidence="2 3">Baltimore</strain>
    </source>
</reference>
<feature type="compositionally biased region" description="Polar residues" evidence="1">
    <location>
        <begin position="13"/>
        <end position="26"/>
    </location>
</feature>
<evidence type="ECO:0000313" key="2">
    <source>
        <dbReference type="EMBL" id="RCN26021.1"/>
    </source>
</evidence>
<keyword evidence="3" id="KW-1185">Reference proteome</keyword>
<protein>
    <submittedName>
        <fullName evidence="2">Uncharacterized protein</fullName>
    </submittedName>
</protein>
<name>A0A368F1R1_ANCCA</name>
<evidence type="ECO:0000313" key="3">
    <source>
        <dbReference type="Proteomes" id="UP000252519"/>
    </source>
</evidence>
<feature type="region of interest" description="Disordered" evidence="1">
    <location>
        <begin position="1"/>
        <end position="81"/>
    </location>
</feature>
<accession>A0A368F1R1</accession>
<evidence type="ECO:0000256" key="1">
    <source>
        <dbReference type="SAM" id="MobiDB-lite"/>
    </source>
</evidence>
<comment type="caution">
    <text evidence="2">The sequence shown here is derived from an EMBL/GenBank/DDBJ whole genome shotgun (WGS) entry which is preliminary data.</text>
</comment>
<dbReference type="Proteomes" id="UP000252519">
    <property type="component" value="Unassembled WGS sequence"/>
</dbReference>
<dbReference type="EMBL" id="JOJR01009575">
    <property type="protein sequence ID" value="RCN26021.1"/>
    <property type="molecule type" value="Genomic_DNA"/>
</dbReference>
<organism evidence="2 3">
    <name type="scientific">Ancylostoma caninum</name>
    <name type="common">Dog hookworm</name>
    <dbReference type="NCBI Taxonomy" id="29170"/>
    <lineage>
        <taxon>Eukaryota</taxon>
        <taxon>Metazoa</taxon>
        <taxon>Ecdysozoa</taxon>
        <taxon>Nematoda</taxon>
        <taxon>Chromadorea</taxon>
        <taxon>Rhabditida</taxon>
        <taxon>Rhabditina</taxon>
        <taxon>Rhabditomorpha</taxon>
        <taxon>Strongyloidea</taxon>
        <taxon>Ancylostomatidae</taxon>
        <taxon>Ancylostomatinae</taxon>
        <taxon>Ancylostoma</taxon>
    </lineage>
</organism>
<sequence>MKNQEPIALPASGGQTYSFSTETRVSGQCPPTAPQHQTNGVKSYIVNQPKTTTQGGGPVSSNIQERSYNQTSYSSETSKPIPIERSHELGYCPRAGHMTLMARKITFCRFPLKLEHEQRTGEEELHCRYAILYENRTQTNHK</sequence>